<dbReference type="STRING" id="1423804.FD14_GL002952"/>
<name>A0A0R2EHN1_9LACO</name>
<dbReference type="Proteomes" id="UP000051442">
    <property type="component" value="Unassembled WGS sequence"/>
</dbReference>
<accession>A0A0R2EHN1</accession>
<proteinExistence type="predicted"/>
<feature type="domain" description="DUF5776" evidence="2">
    <location>
        <begin position="160"/>
        <end position="225"/>
    </location>
</feature>
<feature type="domain" description="DUF5776" evidence="2">
    <location>
        <begin position="229"/>
        <end position="295"/>
    </location>
</feature>
<dbReference type="PATRIC" id="fig|1423804.4.peg.3176"/>
<reference evidence="3 4" key="1">
    <citation type="journal article" date="2015" name="Genome Announc.">
        <title>Expanding the biotechnology potential of lactobacilli through comparative genomics of 213 strains and associated genera.</title>
        <authorList>
            <person name="Sun Z."/>
            <person name="Harris H.M."/>
            <person name="McCann A."/>
            <person name="Guo C."/>
            <person name="Argimon S."/>
            <person name="Zhang W."/>
            <person name="Yang X."/>
            <person name="Jeffery I.B."/>
            <person name="Cooney J.C."/>
            <person name="Kagawa T.F."/>
            <person name="Liu W."/>
            <person name="Song Y."/>
            <person name="Salvetti E."/>
            <person name="Wrobel A."/>
            <person name="Rasinkangas P."/>
            <person name="Parkhill J."/>
            <person name="Rea M.C."/>
            <person name="O'Sullivan O."/>
            <person name="Ritari J."/>
            <person name="Douillard F.P."/>
            <person name="Paul Ross R."/>
            <person name="Yang R."/>
            <person name="Briner A.E."/>
            <person name="Felis G.E."/>
            <person name="de Vos W.M."/>
            <person name="Barrangou R."/>
            <person name="Klaenhammer T.R."/>
            <person name="Caufield P.W."/>
            <person name="Cui Y."/>
            <person name="Zhang H."/>
            <person name="O'Toole P.W."/>
        </authorList>
    </citation>
    <scope>NUCLEOTIDE SEQUENCE [LARGE SCALE GENOMIC DNA]</scope>
    <source>
        <strain evidence="3 4">DSM 23365</strain>
    </source>
</reference>
<evidence type="ECO:0000256" key="1">
    <source>
        <dbReference type="SAM" id="MobiDB-lite"/>
    </source>
</evidence>
<gene>
    <name evidence="3" type="ORF">FD14_GL002952</name>
</gene>
<organism evidence="3 4">
    <name type="scientific">Secundilactobacillus similis DSM 23365 = JCM 2765</name>
    <dbReference type="NCBI Taxonomy" id="1423804"/>
    <lineage>
        <taxon>Bacteria</taxon>
        <taxon>Bacillati</taxon>
        <taxon>Bacillota</taxon>
        <taxon>Bacilli</taxon>
        <taxon>Lactobacillales</taxon>
        <taxon>Lactobacillaceae</taxon>
        <taxon>Secundilactobacillus</taxon>
    </lineage>
</organism>
<evidence type="ECO:0000313" key="3">
    <source>
        <dbReference type="EMBL" id="KRN15608.1"/>
    </source>
</evidence>
<sequence>MASTAFSNQIVTMDVTTDDDGNIAFGELLPNLVAVTNNDGSRPLTAEEDLQVTVVNGGLAAENNQLTGLSSSVEFATATVNIALKNAAEIGGYSIRPLTLNIENDAYTGSNTGGNTDNGGGSTGGGSTTTPEPAPTPETTPDVTPIVPISSDPVIKKVKHPYKIYAKRAMRLHKTVELNQPLQSFKKQARTKAKTFTVLGVSYSKGGAKRYRVAGGYVTANPSYVANLYYQSNTKRIRVISTKGINQYKTAKLTGKVRTTKRNQVLKVKRLIKTGKATRYQLTNGNYVSANKQLVIWK</sequence>
<comment type="caution">
    <text evidence="3">The sequence shown here is derived from an EMBL/GenBank/DDBJ whole genome shotgun (WGS) entry which is preliminary data.</text>
</comment>
<dbReference type="EMBL" id="AYZM01000178">
    <property type="protein sequence ID" value="KRN15608.1"/>
    <property type="molecule type" value="Genomic_DNA"/>
</dbReference>
<keyword evidence="4" id="KW-1185">Reference proteome</keyword>
<protein>
    <recommendedName>
        <fullName evidence="2">DUF5776 domain-containing protein</fullName>
    </recommendedName>
</protein>
<dbReference type="Pfam" id="PF19087">
    <property type="entry name" value="DUF5776"/>
    <property type="match status" value="2"/>
</dbReference>
<feature type="compositionally biased region" description="Gly residues" evidence="1">
    <location>
        <begin position="116"/>
        <end position="127"/>
    </location>
</feature>
<evidence type="ECO:0000313" key="4">
    <source>
        <dbReference type="Proteomes" id="UP000051442"/>
    </source>
</evidence>
<feature type="region of interest" description="Disordered" evidence="1">
    <location>
        <begin position="109"/>
        <end position="148"/>
    </location>
</feature>
<dbReference type="InterPro" id="IPR044081">
    <property type="entry name" value="DUF5776"/>
</dbReference>
<evidence type="ECO:0000259" key="2">
    <source>
        <dbReference type="Pfam" id="PF19087"/>
    </source>
</evidence>
<dbReference type="AlphaFoldDB" id="A0A0R2EHN1"/>